<evidence type="ECO:0000256" key="8">
    <source>
        <dbReference type="ARBA" id="ARBA00022898"/>
    </source>
</evidence>
<evidence type="ECO:0000256" key="2">
    <source>
        <dbReference type="ARBA" id="ARBA00001933"/>
    </source>
</evidence>
<comment type="pathway">
    <text evidence="3 12">Amino-acid biosynthesis; L-isoleucine biosynthesis; 2-oxobutanoate from L-threonine: step 1/1.</text>
</comment>
<organism evidence="14 15">
    <name type="scientific">Streptococcus gallinaceus</name>
    <dbReference type="NCBI Taxonomy" id="165758"/>
    <lineage>
        <taxon>Bacteria</taxon>
        <taxon>Bacillati</taxon>
        <taxon>Bacillota</taxon>
        <taxon>Bacilli</taxon>
        <taxon>Lactobacillales</taxon>
        <taxon>Streptococcaceae</taxon>
        <taxon>Streptococcus</taxon>
    </lineage>
</organism>
<evidence type="ECO:0000256" key="4">
    <source>
        <dbReference type="ARBA" id="ARBA00010869"/>
    </source>
</evidence>
<comment type="catalytic activity">
    <reaction evidence="1 12">
        <text>L-threonine = 2-oxobutanoate + NH4(+)</text>
        <dbReference type="Rhea" id="RHEA:22108"/>
        <dbReference type="ChEBI" id="CHEBI:16763"/>
        <dbReference type="ChEBI" id="CHEBI:28938"/>
        <dbReference type="ChEBI" id="CHEBI:57926"/>
        <dbReference type="EC" id="4.3.1.19"/>
    </reaction>
</comment>
<comment type="similarity">
    <text evidence="4 12">Belongs to the serine/threonine dehydratase family.</text>
</comment>
<dbReference type="GO" id="GO:0004794">
    <property type="term" value="F:threonine deaminase activity"/>
    <property type="evidence" value="ECO:0007669"/>
    <property type="project" value="UniProtKB-EC"/>
</dbReference>
<evidence type="ECO:0000313" key="14">
    <source>
        <dbReference type="EMBL" id="MET3645195.1"/>
    </source>
</evidence>
<dbReference type="SUPFAM" id="SSF53686">
    <property type="entry name" value="Tryptophan synthase beta subunit-like PLP-dependent enzymes"/>
    <property type="match status" value="1"/>
</dbReference>
<keyword evidence="9 12" id="KW-0456">Lyase</keyword>
<dbReference type="InterPro" id="IPR001721">
    <property type="entry name" value="TD_ACT-like"/>
</dbReference>
<accession>A0ABV2JMN8</accession>
<dbReference type="PROSITE" id="PS00165">
    <property type="entry name" value="DEHYDRATASE_SER_THR"/>
    <property type="match status" value="1"/>
</dbReference>
<evidence type="ECO:0000259" key="13">
    <source>
        <dbReference type="PROSITE" id="PS51672"/>
    </source>
</evidence>
<keyword evidence="8 12" id="KW-0663">Pyridoxal phosphate</keyword>
<evidence type="ECO:0000256" key="5">
    <source>
        <dbReference type="ARBA" id="ARBA00011881"/>
    </source>
</evidence>
<dbReference type="EC" id="4.3.1.19" evidence="12"/>
<dbReference type="NCBIfam" id="TIGR02079">
    <property type="entry name" value="THD1"/>
    <property type="match status" value="1"/>
</dbReference>
<evidence type="ECO:0000256" key="12">
    <source>
        <dbReference type="RuleBase" id="RU362012"/>
    </source>
</evidence>
<dbReference type="NCBIfam" id="NF006390">
    <property type="entry name" value="PRK08639.1"/>
    <property type="match status" value="1"/>
</dbReference>
<reference evidence="14 15" key="1">
    <citation type="submission" date="2024-06" db="EMBL/GenBank/DDBJ databases">
        <title>Genomic Encyclopedia of Type Strains, Phase IV (KMG-IV): sequencing the most valuable type-strain genomes for metagenomic binning, comparative biology and taxonomic classification.</title>
        <authorList>
            <person name="Goeker M."/>
        </authorList>
    </citation>
    <scope>NUCLEOTIDE SEQUENCE [LARGE SCALE GENOMIC DNA]</scope>
    <source>
        <strain evidence="14 15">DSM 15349</strain>
    </source>
</reference>
<sequence>MISAKSIEQAYQVLKDVVVETSLVFDPYLSEKYAANIYVKRENEQRVRSFKIRGAYYAIHQLSQEEKERGVVCASAGNHAQGVAYTCNEMQIPATIFMPITTPQQKIGQVKFFGGKYVTIKLVGDTFDESAQAAMDYTQAEGKTFIDPFDDVNVQAGQGTVAYEVLKQADRLEVAFDQVLIPVGGGGLIAGMSTYLKAQAPEVKIVGVEANGARSMKAAFDKGHPVKLKKIDKFADGIAVQKVGSSTYEAARQNVDQLIGVDEGWISETIIDLYSKQGIVAEPAGAAAIAALDTIKEQIAGKTICCVISGGNNDINRMPEMEERSLIYAGVKHYFVVNFPQRPGALREFVNDILGPSDDITRFEYIKRANKGTGPVLIGITLGDKEDYPAFSQRLEAFDPNYINLHENDSLYKMLV</sequence>
<keyword evidence="15" id="KW-1185">Reference proteome</keyword>
<evidence type="ECO:0000256" key="7">
    <source>
        <dbReference type="ARBA" id="ARBA00022624"/>
    </source>
</evidence>
<dbReference type="InterPro" id="IPR045865">
    <property type="entry name" value="ACT-like_dom_sf"/>
</dbReference>
<dbReference type="PANTHER" id="PTHR48078:SF11">
    <property type="entry name" value="THREONINE DEHYDRATASE, MITOCHONDRIAL"/>
    <property type="match status" value="1"/>
</dbReference>
<dbReference type="PROSITE" id="PS51672">
    <property type="entry name" value="ACT_LIKE"/>
    <property type="match status" value="1"/>
</dbReference>
<keyword evidence="10 12" id="KW-0100">Branched-chain amino acid biosynthesis</keyword>
<gene>
    <name evidence="12" type="primary">ilvA</name>
    <name evidence="14" type="ORF">ABID27_001844</name>
</gene>
<protein>
    <recommendedName>
        <fullName evidence="12">L-threonine dehydratase</fullName>
        <ecNumber evidence="12">4.3.1.19</ecNumber>
    </recommendedName>
    <alternativeName>
        <fullName evidence="12">Threonine deaminase</fullName>
    </alternativeName>
</protein>
<evidence type="ECO:0000256" key="10">
    <source>
        <dbReference type="ARBA" id="ARBA00023304"/>
    </source>
</evidence>
<dbReference type="CDD" id="cd01562">
    <property type="entry name" value="Thr-dehyd"/>
    <property type="match status" value="1"/>
</dbReference>
<feature type="domain" description="ACT-like" evidence="13">
    <location>
        <begin position="333"/>
        <end position="407"/>
    </location>
</feature>
<evidence type="ECO:0000256" key="3">
    <source>
        <dbReference type="ARBA" id="ARBA00004810"/>
    </source>
</evidence>
<evidence type="ECO:0000256" key="9">
    <source>
        <dbReference type="ARBA" id="ARBA00023239"/>
    </source>
</evidence>
<dbReference type="Proteomes" id="UP001549055">
    <property type="component" value="Unassembled WGS sequence"/>
</dbReference>
<dbReference type="CDD" id="cd04907">
    <property type="entry name" value="ACT_ThrD-I_2"/>
    <property type="match status" value="1"/>
</dbReference>
<comment type="function">
    <text evidence="11 12">Catalyzes the anaerobic formation of alpha-ketobutyrate and ammonia from threonine in a two-step reaction. The first step involved a dehydration of threonine and a production of enamine intermediates (aminocrotonate), which tautomerizes to its imine form (iminobutyrate). Both intermediates are unstable and short-lived. The second step is the nonenzymatic hydrolysis of the enamine/imine intermediates to form 2-ketobutyrate and free ammonia. In the low water environment of the cell, the second step is accelerated by RidA.</text>
</comment>
<dbReference type="InterPro" id="IPR011820">
    <property type="entry name" value="IlvA"/>
</dbReference>
<dbReference type="PANTHER" id="PTHR48078">
    <property type="entry name" value="THREONINE DEHYDRATASE, MITOCHONDRIAL-RELATED"/>
    <property type="match status" value="1"/>
</dbReference>
<dbReference type="InterPro" id="IPR000634">
    <property type="entry name" value="Ser/Thr_deHydtase_PyrdxlP-BS"/>
</dbReference>
<dbReference type="Pfam" id="PF00585">
    <property type="entry name" value="Thr_dehydrat_C"/>
    <property type="match status" value="1"/>
</dbReference>
<proteinExistence type="inferred from homology"/>
<keyword evidence="7 12" id="KW-0412">Isoleucine biosynthesis</keyword>
<evidence type="ECO:0000256" key="1">
    <source>
        <dbReference type="ARBA" id="ARBA00001274"/>
    </source>
</evidence>
<evidence type="ECO:0000313" key="15">
    <source>
        <dbReference type="Proteomes" id="UP001549055"/>
    </source>
</evidence>
<keyword evidence="6 12" id="KW-0028">Amino-acid biosynthesis</keyword>
<dbReference type="RefSeq" id="WP_253365703.1">
    <property type="nucleotide sequence ID" value="NZ_JALJXU010000007.1"/>
</dbReference>
<evidence type="ECO:0000256" key="6">
    <source>
        <dbReference type="ARBA" id="ARBA00022605"/>
    </source>
</evidence>
<dbReference type="SUPFAM" id="SSF55021">
    <property type="entry name" value="ACT-like"/>
    <property type="match status" value="1"/>
</dbReference>
<dbReference type="Gene3D" id="3.40.50.1100">
    <property type="match status" value="2"/>
</dbReference>
<comment type="subunit">
    <text evidence="5 12">Homotetramer.</text>
</comment>
<dbReference type="InterPro" id="IPR001926">
    <property type="entry name" value="TrpB-like_PALP"/>
</dbReference>
<dbReference type="EMBL" id="JBEPMK010000007">
    <property type="protein sequence ID" value="MET3645195.1"/>
    <property type="molecule type" value="Genomic_DNA"/>
</dbReference>
<comment type="cofactor">
    <cofactor evidence="2 12">
        <name>pyridoxal 5'-phosphate</name>
        <dbReference type="ChEBI" id="CHEBI:597326"/>
    </cofactor>
</comment>
<name>A0ABV2JMN8_9STRE</name>
<dbReference type="Pfam" id="PF00291">
    <property type="entry name" value="PALP"/>
    <property type="match status" value="1"/>
</dbReference>
<evidence type="ECO:0000256" key="11">
    <source>
        <dbReference type="ARBA" id="ARBA00025527"/>
    </source>
</evidence>
<comment type="caution">
    <text evidence="14">The sequence shown here is derived from an EMBL/GenBank/DDBJ whole genome shotgun (WGS) entry which is preliminary data.</text>
</comment>
<dbReference type="InterPro" id="IPR036052">
    <property type="entry name" value="TrpB-like_PALP_sf"/>
</dbReference>
<dbReference type="InterPro" id="IPR050147">
    <property type="entry name" value="Ser/Thr_Dehydratase"/>
</dbReference>